<dbReference type="PANTHER" id="PTHR30027">
    <property type="entry name" value="RIBOSOMAL RNA SMALL SUBUNIT METHYLTRANSFERASE E"/>
    <property type="match status" value="1"/>
</dbReference>
<evidence type="ECO:0000259" key="13">
    <source>
        <dbReference type="Pfam" id="PF04452"/>
    </source>
</evidence>
<evidence type="ECO:0000256" key="10">
    <source>
        <dbReference type="ARBA" id="ARBA00025699"/>
    </source>
</evidence>
<dbReference type="InterPro" id="IPR046887">
    <property type="entry name" value="RsmE_PUA-like"/>
</dbReference>
<dbReference type="Proteomes" id="UP000271624">
    <property type="component" value="Unassembled WGS sequence"/>
</dbReference>
<evidence type="ECO:0000256" key="5">
    <source>
        <dbReference type="ARBA" id="ARBA00022490"/>
    </source>
</evidence>
<evidence type="ECO:0000256" key="2">
    <source>
        <dbReference type="ARBA" id="ARBA00005528"/>
    </source>
</evidence>
<comment type="subcellular location">
    <subcellularLocation>
        <location evidence="1 12">Cytoplasm</location>
    </subcellularLocation>
</comment>
<comment type="caution">
    <text evidence="15">The sequence shown here is derived from an EMBL/GenBank/DDBJ whole genome shotgun (WGS) entry which is preliminary data.</text>
</comment>
<evidence type="ECO:0000256" key="6">
    <source>
        <dbReference type="ARBA" id="ARBA00022552"/>
    </source>
</evidence>
<gene>
    <name evidence="15" type="ORF">DSM106972_078160</name>
</gene>
<dbReference type="Pfam" id="PF04452">
    <property type="entry name" value="Methyltrans_RNA"/>
    <property type="match status" value="1"/>
</dbReference>
<dbReference type="InterPro" id="IPR046886">
    <property type="entry name" value="RsmE_MTase_dom"/>
</dbReference>
<dbReference type="PANTHER" id="PTHR30027:SF3">
    <property type="entry name" value="16S RRNA (URACIL(1498)-N(3))-METHYLTRANSFERASE"/>
    <property type="match status" value="1"/>
</dbReference>
<dbReference type="GO" id="GO:0070042">
    <property type="term" value="F:rRNA (uridine-N3-)-methyltransferase activity"/>
    <property type="evidence" value="ECO:0007669"/>
    <property type="project" value="TreeGrafter"/>
</dbReference>
<keyword evidence="16" id="KW-1185">Reference proteome</keyword>
<comment type="similarity">
    <text evidence="2 12">Belongs to the RNA methyltransferase RsmE family.</text>
</comment>
<reference evidence="15" key="2">
    <citation type="journal article" date="2019" name="Genome Biol. Evol.">
        <title>Day and night: Metabolic profiles and evolutionary relationships of six axenic non-marine cyanobacteria.</title>
        <authorList>
            <person name="Will S.E."/>
            <person name="Henke P."/>
            <person name="Boedeker C."/>
            <person name="Huang S."/>
            <person name="Brinkmann H."/>
            <person name="Rohde M."/>
            <person name="Jarek M."/>
            <person name="Friedl T."/>
            <person name="Seufert S."/>
            <person name="Schumacher M."/>
            <person name="Overmann J."/>
            <person name="Neumann-Schaal M."/>
            <person name="Petersen J."/>
        </authorList>
    </citation>
    <scope>NUCLEOTIDE SEQUENCE [LARGE SCALE GENOMIC DNA]</scope>
    <source>
        <strain evidence="15">PCC 7102</strain>
    </source>
</reference>
<keyword evidence="8 12" id="KW-0808">Transferase</keyword>
<dbReference type="GO" id="GO:0070475">
    <property type="term" value="P:rRNA base methylation"/>
    <property type="evidence" value="ECO:0007669"/>
    <property type="project" value="TreeGrafter"/>
</dbReference>
<evidence type="ECO:0000256" key="12">
    <source>
        <dbReference type="PIRNR" id="PIRNR015601"/>
    </source>
</evidence>
<reference evidence="15" key="1">
    <citation type="submission" date="2018-12" db="EMBL/GenBank/DDBJ databases">
        <authorList>
            <person name="Will S."/>
            <person name="Neumann-Schaal M."/>
            <person name="Henke P."/>
        </authorList>
    </citation>
    <scope>NUCLEOTIDE SEQUENCE</scope>
    <source>
        <strain evidence="15">PCC 7102</strain>
    </source>
</reference>
<evidence type="ECO:0000256" key="9">
    <source>
        <dbReference type="ARBA" id="ARBA00022691"/>
    </source>
</evidence>
<feature type="domain" description="Ribosomal RNA small subunit methyltransferase E PUA-like" evidence="14">
    <location>
        <begin position="21"/>
        <end position="57"/>
    </location>
</feature>
<dbReference type="InterPro" id="IPR029028">
    <property type="entry name" value="Alpha/beta_knot_MTases"/>
</dbReference>
<comment type="function">
    <text evidence="10 12">Specifically methylates the N3 position of the uracil ring of uridine 1498 (m3U1498) in 16S rRNA. Acts on the fully assembled 30S ribosomal subunit.</text>
</comment>
<dbReference type="Pfam" id="PF20260">
    <property type="entry name" value="PUA_4"/>
    <property type="match status" value="1"/>
</dbReference>
<dbReference type="NCBIfam" id="NF008697">
    <property type="entry name" value="PRK11713.4-1"/>
    <property type="match status" value="1"/>
</dbReference>
<dbReference type="InterPro" id="IPR006700">
    <property type="entry name" value="RsmE"/>
</dbReference>
<protein>
    <recommendedName>
        <fullName evidence="4 12">Ribosomal RNA small subunit methyltransferase E</fullName>
        <ecNumber evidence="3 12">2.1.1.193</ecNumber>
    </recommendedName>
</protein>
<dbReference type="AlphaFoldDB" id="A0A3S1AEN8"/>
<keyword evidence="9 12" id="KW-0949">S-adenosyl-L-methionine</keyword>
<keyword evidence="7 12" id="KW-0489">Methyltransferase</keyword>
<dbReference type="SUPFAM" id="SSF75217">
    <property type="entry name" value="alpha/beta knot"/>
    <property type="match status" value="1"/>
</dbReference>
<dbReference type="EMBL" id="RSCL01000026">
    <property type="protein sequence ID" value="RUS99374.1"/>
    <property type="molecule type" value="Genomic_DNA"/>
</dbReference>
<proteinExistence type="inferred from homology"/>
<dbReference type="InterPro" id="IPR029026">
    <property type="entry name" value="tRNA_m1G_MTases_N"/>
</dbReference>
<dbReference type="RefSeq" id="WP_127085880.1">
    <property type="nucleotide sequence ID" value="NZ_RSCL01000026.1"/>
</dbReference>
<dbReference type="CDD" id="cd18084">
    <property type="entry name" value="RsmE-like"/>
    <property type="match status" value="1"/>
</dbReference>
<feature type="domain" description="Ribosomal RNA small subunit methyltransferase E methyltransferase" evidence="13">
    <location>
        <begin position="71"/>
        <end position="232"/>
    </location>
</feature>
<dbReference type="OrthoDB" id="9815641at2"/>
<sequence length="240" mass="26933">MAQLQRITISPQQIRDNQVVLEKEQLHYLTRVLRLSDGDKFIVMDGVGKWWLTSLQSEYGEILEALEVQTELKVSISLLLALPKGNGFDDVVRICTELGVDTIVPIISERTLLNPSSQKLERWRRIAAEAAEQSERAFVPTIYEPVSFTQGLNLFEAEQKYICEGRGDNPHLLKCWRQVGEGQLKIVIAIGPEGGWSQEELENAVNAGFKMVSLGRRILRAVTAPFVVLSILAAEMENNS</sequence>
<dbReference type="SUPFAM" id="SSF88697">
    <property type="entry name" value="PUA domain-like"/>
    <property type="match status" value="1"/>
</dbReference>
<evidence type="ECO:0000313" key="15">
    <source>
        <dbReference type="EMBL" id="RUS99374.1"/>
    </source>
</evidence>
<dbReference type="Gene3D" id="3.40.1280.10">
    <property type="match status" value="1"/>
</dbReference>
<evidence type="ECO:0000313" key="16">
    <source>
        <dbReference type="Proteomes" id="UP000271624"/>
    </source>
</evidence>
<evidence type="ECO:0000256" key="11">
    <source>
        <dbReference type="ARBA" id="ARBA00047944"/>
    </source>
</evidence>
<keyword evidence="5 12" id="KW-0963">Cytoplasm</keyword>
<evidence type="ECO:0000256" key="1">
    <source>
        <dbReference type="ARBA" id="ARBA00004496"/>
    </source>
</evidence>
<dbReference type="NCBIfam" id="TIGR00046">
    <property type="entry name" value="RsmE family RNA methyltransferase"/>
    <property type="match status" value="1"/>
</dbReference>
<dbReference type="PIRSF" id="PIRSF015601">
    <property type="entry name" value="MTase_slr0722"/>
    <property type="match status" value="1"/>
</dbReference>
<evidence type="ECO:0000256" key="3">
    <source>
        <dbReference type="ARBA" id="ARBA00012328"/>
    </source>
</evidence>
<name>A0A3S1AEN8_9CYAN</name>
<organism evidence="15 16">
    <name type="scientific">Dulcicalothrix desertica PCC 7102</name>
    <dbReference type="NCBI Taxonomy" id="232991"/>
    <lineage>
        <taxon>Bacteria</taxon>
        <taxon>Bacillati</taxon>
        <taxon>Cyanobacteriota</taxon>
        <taxon>Cyanophyceae</taxon>
        <taxon>Nostocales</taxon>
        <taxon>Calotrichaceae</taxon>
        <taxon>Dulcicalothrix</taxon>
    </lineage>
</organism>
<evidence type="ECO:0000256" key="4">
    <source>
        <dbReference type="ARBA" id="ARBA00013673"/>
    </source>
</evidence>
<comment type="catalytic activity">
    <reaction evidence="11 12">
        <text>uridine(1498) in 16S rRNA + S-adenosyl-L-methionine = N(3)-methyluridine(1498) in 16S rRNA + S-adenosyl-L-homocysteine + H(+)</text>
        <dbReference type="Rhea" id="RHEA:42920"/>
        <dbReference type="Rhea" id="RHEA-COMP:10283"/>
        <dbReference type="Rhea" id="RHEA-COMP:10284"/>
        <dbReference type="ChEBI" id="CHEBI:15378"/>
        <dbReference type="ChEBI" id="CHEBI:57856"/>
        <dbReference type="ChEBI" id="CHEBI:59789"/>
        <dbReference type="ChEBI" id="CHEBI:65315"/>
        <dbReference type="ChEBI" id="CHEBI:74502"/>
        <dbReference type="EC" id="2.1.1.193"/>
    </reaction>
</comment>
<dbReference type="InterPro" id="IPR015947">
    <property type="entry name" value="PUA-like_sf"/>
</dbReference>
<evidence type="ECO:0000256" key="7">
    <source>
        <dbReference type="ARBA" id="ARBA00022603"/>
    </source>
</evidence>
<evidence type="ECO:0000256" key="8">
    <source>
        <dbReference type="ARBA" id="ARBA00022679"/>
    </source>
</evidence>
<evidence type="ECO:0000259" key="14">
    <source>
        <dbReference type="Pfam" id="PF20260"/>
    </source>
</evidence>
<keyword evidence="6 12" id="KW-0698">rRNA processing</keyword>
<dbReference type="EC" id="2.1.1.193" evidence="3 12"/>
<accession>A0A3S1AEN8</accession>
<dbReference type="GO" id="GO:0005737">
    <property type="term" value="C:cytoplasm"/>
    <property type="evidence" value="ECO:0007669"/>
    <property type="project" value="UniProtKB-SubCell"/>
</dbReference>